<name>A0A1S6M3N4_9SAUR</name>
<evidence type="ECO:0000256" key="4">
    <source>
        <dbReference type="ARBA" id="ARBA00021008"/>
    </source>
</evidence>
<evidence type="ECO:0000259" key="18">
    <source>
        <dbReference type="Pfam" id="PF00361"/>
    </source>
</evidence>
<dbReference type="PANTHER" id="PTHR46552:SF1">
    <property type="entry name" value="NADH-UBIQUINONE OXIDOREDUCTASE CHAIN 2"/>
    <property type="match status" value="1"/>
</dbReference>
<dbReference type="EC" id="7.1.1.2" evidence="3 17"/>
<evidence type="ECO:0000256" key="14">
    <source>
        <dbReference type="ARBA" id="ARBA00023128"/>
    </source>
</evidence>
<dbReference type="AlphaFoldDB" id="A0A1S6M3N4"/>
<dbReference type="PANTHER" id="PTHR46552">
    <property type="entry name" value="NADH-UBIQUINONE OXIDOREDUCTASE CHAIN 2"/>
    <property type="match status" value="1"/>
</dbReference>
<dbReference type="InterPro" id="IPR003917">
    <property type="entry name" value="NADH_UbQ_OxRdtase_chain2"/>
</dbReference>
<feature type="transmembrane region" description="Helical" evidence="17">
    <location>
        <begin position="96"/>
        <end position="115"/>
    </location>
</feature>
<dbReference type="GO" id="GO:0006120">
    <property type="term" value="P:mitochondrial electron transport, NADH to ubiquinone"/>
    <property type="evidence" value="ECO:0007669"/>
    <property type="project" value="InterPro"/>
</dbReference>
<accession>A0A1S6M3N4</accession>
<evidence type="ECO:0000256" key="16">
    <source>
        <dbReference type="ARBA" id="ARBA00049551"/>
    </source>
</evidence>
<keyword evidence="11 17" id="KW-1133">Transmembrane helix</keyword>
<evidence type="ECO:0000256" key="5">
    <source>
        <dbReference type="ARBA" id="ARBA00022448"/>
    </source>
</evidence>
<dbReference type="Pfam" id="PF00361">
    <property type="entry name" value="Proton_antipo_M"/>
    <property type="match status" value="1"/>
</dbReference>
<evidence type="ECO:0000259" key="19">
    <source>
        <dbReference type="Pfam" id="PF06444"/>
    </source>
</evidence>
<proteinExistence type="inferred from homology"/>
<sequence>MNPMIWAVLISALSTSTIMTLSSYHWTLAWLSLELNTLSILPIIMKPQHPRATEATTKYFLIQTTASTLILFASTINAWQTGNWNITTSSYTVSNMIILAAILLKMGIAPAHLWYPDIIQGTNMLTALTISTWQKLAPLTLLYLTINHMSTPTLLFTGFLSVLLGGWAGLNQTQTRKIMAFSSISHMGWLIIALAMNQDLATLTLATYLLMTTTMFFSLTTTTTKTLQDLGTAWTTSPMLLTMTTITLMSLGGLPPLTGFMPKLLILKELTLNELHPLSVSLILMSLPSLYFYTRMAYLTTLTTPPGTTCTTYKWRLTTNPKTNPTIISSLATMMLPLMPLLYTHP</sequence>
<protein>
    <recommendedName>
        <fullName evidence="4 17">NADH-ubiquinone oxidoreductase chain 2</fullName>
        <ecNumber evidence="3 17">7.1.1.2</ecNumber>
    </recommendedName>
</protein>
<evidence type="ECO:0000256" key="6">
    <source>
        <dbReference type="ARBA" id="ARBA00022660"/>
    </source>
</evidence>
<feature type="transmembrane region" description="Helical" evidence="17">
    <location>
        <begin position="202"/>
        <end position="221"/>
    </location>
</feature>
<evidence type="ECO:0000256" key="1">
    <source>
        <dbReference type="ARBA" id="ARBA00004448"/>
    </source>
</evidence>
<keyword evidence="14 17" id="KW-0496">Mitochondrion</keyword>
<evidence type="ECO:0000256" key="11">
    <source>
        <dbReference type="ARBA" id="ARBA00022989"/>
    </source>
</evidence>
<evidence type="ECO:0000256" key="8">
    <source>
        <dbReference type="ARBA" id="ARBA00022792"/>
    </source>
</evidence>
<keyword evidence="9 17" id="KW-1278">Translocase</keyword>
<keyword evidence="6 17" id="KW-0679">Respiratory chain</keyword>
<keyword evidence="5" id="KW-0813">Transport</keyword>
<evidence type="ECO:0000256" key="2">
    <source>
        <dbReference type="ARBA" id="ARBA00007012"/>
    </source>
</evidence>
<dbReference type="PRINTS" id="PR01436">
    <property type="entry name" value="NADHDHGNASE2"/>
</dbReference>
<organism evidence="20">
    <name type="scientific">Pachydactylus kobosensis</name>
    <dbReference type="NCBI Taxonomy" id="367411"/>
    <lineage>
        <taxon>Eukaryota</taxon>
        <taxon>Metazoa</taxon>
        <taxon>Chordata</taxon>
        <taxon>Craniata</taxon>
        <taxon>Vertebrata</taxon>
        <taxon>Euteleostomi</taxon>
        <taxon>Lepidosauria</taxon>
        <taxon>Squamata</taxon>
        <taxon>Bifurcata</taxon>
        <taxon>Gekkota</taxon>
        <taxon>Gekkonidae</taxon>
        <taxon>Gekkoninae</taxon>
        <taxon>Pachydactylus</taxon>
    </lineage>
</organism>
<evidence type="ECO:0000256" key="17">
    <source>
        <dbReference type="RuleBase" id="RU003403"/>
    </source>
</evidence>
<evidence type="ECO:0000256" key="12">
    <source>
        <dbReference type="ARBA" id="ARBA00023027"/>
    </source>
</evidence>
<comment type="subcellular location">
    <subcellularLocation>
        <location evidence="1 17">Mitochondrion inner membrane</location>
        <topology evidence="1 17">Multi-pass membrane protein</topology>
    </subcellularLocation>
</comment>
<evidence type="ECO:0000256" key="15">
    <source>
        <dbReference type="ARBA" id="ARBA00023136"/>
    </source>
</evidence>
<keyword evidence="10 17" id="KW-0249">Electron transport</keyword>
<dbReference type="EMBL" id="KY224226">
    <property type="protein sequence ID" value="AQU14901.1"/>
    <property type="molecule type" value="Genomic_DNA"/>
</dbReference>
<evidence type="ECO:0000256" key="9">
    <source>
        <dbReference type="ARBA" id="ARBA00022967"/>
    </source>
</evidence>
<reference evidence="20" key="1">
    <citation type="journal article" date="2017" name="BMC Evol. Biol.">
        <title>The measure of success: geographic isolation promotes diversification in Pachydactylus geckos.</title>
        <authorList>
            <person name="Heinicke M.P."/>
            <person name="Jackman T.R."/>
            <person name="Bauer A.M."/>
        </authorList>
    </citation>
    <scope>NUCLEOTIDE SEQUENCE</scope>
</reference>
<keyword evidence="13 17" id="KW-0830">Ubiquinone</keyword>
<dbReference type="InterPro" id="IPR010933">
    <property type="entry name" value="NADH_DH_su2_C"/>
</dbReference>
<comment type="catalytic activity">
    <reaction evidence="16 17">
        <text>a ubiquinone + NADH + 5 H(+)(in) = a ubiquinol + NAD(+) + 4 H(+)(out)</text>
        <dbReference type="Rhea" id="RHEA:29091"/>
        <dbReference type="Rhea" id="RHEA-COMP:9565"/>
        <dbReference type="Rhea" id="RHEA-COMP:9566"/>
        <dbReference type="ChEBI" id="CHEBI:15378"/>
        <dbReference type="ChEBI" id="CHEBI:16389"/>
        <dbReference type="ChEBI" id="CHEBI:17976"/>
        <dbReference type="ChEBI" id="CHEBI:57540"/>
        <dbReference type="ChEBI" id="CHEBI:57945"/>
        <dbReference type="EC" id="7.1.1.2"/>
    </reaction>
</comment>
<feature type="transmembrane region" description="Helical" evidence="17">
    <location>
        <begin position="275"/>
        <end position="293"/>
    </location>
</feature>
<evidence type="ECO:0000313" key="20">
    <source>
        <dbReference type="EMBL" id="AQU14901.1"/>
    </source>
</evidence>
<keyword evidence="12 17" id="KW-0520">NAD</keyword>
<feature type="transmembrane region" description="Helical" evidence="17">
    <location>
        <begin position="57"/>
        <end position="76"/>
    </location>
</feature>
<dbReference type="GO" id="GO:0005743">
    <property type="term" value="C:mitochondrial inner membrane"/>
    <property type="evidence" value="ECO:0007669"/>
    <property type="project" value="UniProtKB-SubCell"/>
</dbReference>
<geneLocation type="mitochondrion" evidence="20"/>
<feature type="transmembrane region" description="Helical" evidence="17">
    <location>
        <begin position="233"/>
        <end position="255"/>
    </location>
</feature>
<evidence type="ECO:0000256" key="7">
    <source>
        <dbReference type="ARBA" id="ARBA00022692"/>
    </source>
</evidence>
<comment type="function">
    <text evidence="17">Core subunit of the mitochondrial membrane respiratory chain NADH dehydrogenase (Complex I) which catalyzes electron transfer from NADH through the respiratory chain, using ubiquinone as an electron acceptor. Essential for the catalytic activity and assembly of complex I.</text>
</comment>
<evidence type="ECO:0000256" key="10">
    <source>
        <dbReference type="ARBA" id="ARBA00022982"/>
    </source>
</evidence>
<feature type="transmembrane region" description="Helical" evidence="17">
    <location>
        <begin position="178"/>
        <end position="196"/>
    </location>
</feature>
<feature type="transmembrane region" description="Helical" evidence="17">
    <location>
        <begin position="152"/>
        <end position="171"/>
    </location>
</feature>
<dbReference type="InterPro" id="IPR050175">
    <property type="entry name" value="Complex_I_Subunit_2"/>
</dbReference>
<evidence type="ECO:0000256" key="3">
    <source>
        <dbReference type="ARBA" id="ARBA00012944"/>
    </source>
</evidence>
<feature type="domain" description="NADH:quinone oxidoreductase/Mrp antiporter transmembrane" evidence="18">
    <location>
        <begin position="23"/>
        <end position="276"/>
    </location>
</feature>
<keyword evidence="8 17" id="KW-0999">Mitochondrion inner membrane</keyword>
<comment type="similarity">
    <text evidence="2 17">Belongs to the complex I subunit 2 family.</text>
</comment>
<evidence type="ECO:0000256" key="13">
    <source>
        <dbReference type="ARBA" id="ARBA00023075"/>
    </source>
</evidence>
<dbReference type="GO" id="GO:0008137">
    <property type="term" value="F:NADH dehydrogenase (ubiquinone) activity"/>
    <property type="evidence" value="ECO:0007669"/>
    <property type="project" value="UniProtKB-EC"/>
</dbReference>
<keyword evidence="15 17" id="KW-0472">Membrane</keyword>
<gene>
    <name evidence="20" type="primary">ND2</name>
</gene>
<keyword evidence="7 17" id="KW-0812">Transmembrane</keyword>
<dbReference type="Pfam" id="PF06444">
    <property type="entry name" value="NADH_dehy_S2_C"/>
    <property type="match status" value="1"/>
</dbReference>
<feature type="domain" description="NADH dehydrogenase subunit 2 C-terminal" evidence="19">
    <location>
        <begin position="290"/>
        <end position="343"/>
    </location>
</feature>
<dbReference type="InterPro" id="IPR001750">
    <property type="entry name" value="ND/Mrp_TM"/>
</dbReference>